<evidence type="ECO:0000256" key="1">
    <source>
        <dbReference type="SAM" id="MobiDB-lite"/>
    </source>
</evidence>
<evidence type="ECO:0000259" key="3">
    <source>
        <dbReference type="Pfam" id="PF18834"/>
    </source>
</evidence>
<dbReference type="InterPro" id="IPR040696">
    <property type="entry name" value="LPD23"/>
</dbReference>
<dbReference type="Pfam" id="PF18834">
    <property type="entry name" value="LPD22"/>
    <property type="match status" value="1"/>
</dbReference>
<feature type="domain" description="Transglycosylase SLT" evidence="2">
    <location>
        <begin position="699"/>
        <end position="785"/>
    </location>
</feature>
<dbReference type="Pfam" id="PF01464">
    <property type="entry name" value="SLT"/>
    <property type="match status" value="1"/>
</dbReference>
<feature type="domain" description="Large polyvalent protein associated" evidence="4">
    <location>
        <begin position="826"/>
        <end position="882"/>
    </location>
</feature>
<gene>
    <name evidence="5" type="ORF">Q4T40_13070</name>
</gene>
<keyword evidence="6" id="KW-1185">Reference proteome</keyword>
<dbReference type="EMBL" id="JAUOZS010000001">
    <property type="protein sequence ID" value="MDT8902181.1"/>
    <property type="molecule type" value="Genomic_DNA"/>
</dbReference>
<protein>
    <submittedName>
        <fullName evidence="5">Transglycosylase SLT domain-containing protein</fullName>
    </submittedName>
</protein>
<comment type="caution">
    <text evidence="5">The sequence shown here is derived from an EMBL/GenBank/DDBJ whole genome shotgun (WGS) entry which is preliminary data.</text>
</comment>
<evidence type="ECO:0000259" key="2">
    <source>
        <dbReference type="Pfam" id="PF01464"/>
    </source>
</evidence>
<dbReference type="SUPFAM" id="SSF53955">
    <property type="entry name" value="Lysozyme-like"/>
    <property type="match status" value="1"/>
</dbReference>
<accession>A0ABU3P278</accession>
<feature type="region of interest" description="Disordered" evidence="1">
    <location>
        <begin position="31"/>
        <end position="69"/>
    </location>
</feature>
<feature type="domain" description="Large polyvalent protein associated" evidence="3">
    <location>
        <begin position="97"/>
        <end position="196"/>
    </location>
</feature>
<proteinExistence type="predicted"/>
<dbReference type="CDD" id="cd00254">
    <property type="entry name" value="LT-like"/>
    <property type="match status" value="1"/>
</dbReference>
<evidence type="ECO:0000313" key="6">
    <source>
        <dbReference type="Proteomes" id="UP001254848"/>
    </source>
</evidence>
<dbReference type="Pfam" id="PF18838">
    <property type="entry name" value="LPD23"/>
    <property type="match status" value="1"/>
</dbReference>
<dbReference type="InterPro" id="IPR023346">
    <property type="entry name" value="Lysozyme-like_dom_sf"/>
</dbReference>
<dbReference type="InterPro" id="IPR008258">
    <property type="entry name" value="Transglycosylase_SLT_dom_1"/>
</dbReference>
<organism evidence="5 6">
    <name type="scientific">Anaeroselena agilis</name>
    <dbReference type="NCBI Taxonomy" id="3063788"/>
    <lineage>
        <taxon>Bacteria</taxon>
        <taxon>Bacillati</taxon>
        <taxon>Bacillota</taxon>
        <taxon>Negativicutes</taxon>
        <taxon>Acetonemataceae</taxon>
        <taxon>Anaeroselena</taxon>
    </lineage>
</organism>
<sequence length="3024" mass="337702">MAEIKPLNDQDQALLGPGQLAQQAPLLGVSAPVDVPQPQPFTRGSFRPLSEEDQAKVSGAVSGQPQPVGSLGQRIMDFAGRNLPKDKPAVDPEKLAAAYGLVADTDPDQEAMDQELARELNVPVWIFKANKANRDQAIEILKQGKGPNYDWGMISQRAPKLSAFLQRPENMAVAKDDVENLAKTEWFFDSLKRGWKSGNKQLELADIGSKQIFGNTDAALEARAQQLEAEMKAEIGPEGWFPASFFGAAQLAPQLLEQLKAGGKYGAIGGATVAGGAALTGVGLPAAAPAGMAAMTAGMYTGAMETAFKLEAGSAFREFISTKDISGNPIDRDVAKVAAIMVGAANAGIEAFQLKWLMESIPGADKLVAKLSRDSMKEILRNRTYSDAFVNFAKKYAGVVSKETATEILQEGITILGLEGSKKVSGQSFAPVPEGTYTSRLAETGVQSVQAFSILALPGPMGGFIHDSARAAKAQQNMEVIQALGENAAASKTLGRLPSAYQDFIREVKKDGPVENIHISASQFVAYFQDNAPKVAQELGIDQQLAEQLAAGGDLSIPLEVYQAKLAGTEHHAQLAPDIKLREDDMSYRESQEFTKRRQEYYQQELDKAKGILAVQSEEAQQANQVAEQIKMQLIAEGRKPEVAAADAQIIAARSMVASKQLGITPVEWFKRKGIIIEKGEAMPAGRIPVTSPNFGPVSDRLIAAIAAQESAGDPNVVNQYSGAAGKYQIMPDNWPVWAQEAGVDPADMSEANQDRVAAFKIQQYMKEFGSPELVAAAWYAGPEYARSLQQGKPLYDPNTPQADGHPSVNQYIREVTGRMGGQSFFQYAGVQADTADMLNLAKAQELEYQGFDPETIRQNTGWHKGMDGKWRWEINDTDAQFKFNVGQQGMMIENDLGRLLDHPALFAAYPHLAYIPTSIIIDQNANSGGRMNIDPINGESFEIRAKSPDHAMRILMHEIQHLIQQEEDFASGGSVELMTEVRKKAEQMQGASALRAWLPQAGENMTPEEQYQKLLADHVAAGLGDIFPDYEAFKLSQNPAVTDDMLQRWEGVHGKMRGKSDLQAYRQLAGEIEARDTMMRLGLTVDGRRVTAPVMDSNAIIHFNGRDFRYDPELRQQINQVEPAPGPTFFSKLAYELTQLKQDTFAPDQLLGMLKKAGVKDDEVKWSGLKEFLAGRKKVSKAEVMDFIAAEGSIRVDVVQKGAGNEGRLNYSQDPEDGIWQVFTTDTEEVVAGFEFEGEAREFVEQENARRGNTKYSRYVVPGGDNYREVLLTLPTKYRQFVESMYQKYGDRWIYDMNPEEQAIHHQLGGVSETVYSSSHWDEANVIAHVRLTDRVDGDGKKVLFVEEIQSDWAQEGRKKGFRSEYRVEHRPKEDAEHPWVVLEGDRWVSRHATEQRAYEIMEAHKSQIGSVPEAPFVTATDKWVTLALKQVIRMAAEGGYFRVAFATGEQNAAHYDLSKHIKGMTYEVNKMKDIYPVRVWFELAGGEPMNKTFDSRQDLESFLGKEMADRMEAKTGKRQKAHYGGAYQYQMAGLDLKVGGEGMRAFYDNMVPQIAHKFLKQFGVEVEKATFADTAKAAAEFGGVKPSSSNAAFDITPRLRNVAINEGFPLFQAAGKGPRGAITFEPGRVIITLLPRADRSTFVHETGHLFLEDLQDVVLSGRAPAQTLADFEAAKTWLGVTPEQIDARGRVQFTREQHEKFARGWEAYLLEGKAPSVKLQNVFRQFKYWLTRIYRSIKGLNVEITPEVRGLMDRLIATEDEIAEAEVMAGYHDLFAEEAGKGISLADYNAYLKLQAEARATAEEILLAKQMEELTEEQKARVAEERRRVTPEIWDEVSQQQVYKALAVMQTPEQDGGMKINAADLVKYYGEDILGKLPKNIYSGKAALTADDAADLFGYSSGDELIQAIAAAKPIDQEVQDRIDLHMARFAAQTGINIKAEAAAAIHNEKRLEALAMERQIVEELTMGGSDLDNRIRAVANKQMQATLAEERQRLMDEHIAYLVRNSALGVERRTMTPDENGDYHFAAGFSNNHPWYADILALTPNGGLPGNWYDFTEAFKAGEKDLAKMPKAMREAYEIVADDHLRNGLQSLDGYVPENETYLAVANMLADVERMAASMPEQAAPAMPVAPEQARQLALDLEKERRQRVKDALSRHRAIQAAAKAQLAAKRYVEAVQASRFFAAERRAQQQAEAAIRAGRYQDALQFKDQQLLNHALAMESLRIKAEADKTIKYFEKFTKRGGKKLSIDPAYLEQIDDLLERFDFKKAGAKALAKRQSLREWIIEHEAAMEVVTIPDQLRDEAFRVHYSDLTIDELRDLEDSVRNIEHLGRLKNKLLTAKNKREFEAAVADVEAAIYQNNKVKPQSLDPNEEGLQKWLARMRSAHAQLSKIEFIVRQLDGHNDLGTAWYYLFRPIIEAEEQEIALRKAAEGQLKELFSGISPAERAAWKSRKIFIKDINLSLTKENIISLALNWGNEGNRQRIMSGFGWPQQTVEKILDDHMTKRDWDLVQGIWDYINSYYPEIDQLTKDVAGVKLPKVEAAPVITQFGDYAGGYYPIKYDARKSEAAFAFDEVERQRSFFENQFFRAATKKGHTKDRAAQVVGRPLRLDLGVLSEHLTNVIHDLAFRRAVRDVDKMIRHKRIQDAIVNTLGREVYRQFNPWLQAIANDYSAPANYLEGLAAKARKGTTVVAMGWKITTALAQPVGAFNFMDRIGAVRTLAALSGFYAKPWTWKEQIDFVFEKSVFMRTRISNYDRDVRQTIDQLMKENAWDRVKETFFWHIGFMDLSISVPVWIDEYNKVREETGDDERALRAADALIRQTQGSGMVKDLAAIQRGPEMLKLFTMFYSYFNALYNLFASRLQQTKGTSDIPRLIAGAAWLWFFPALLSELATGRGPGDDDNDDEKLKWLYKTIVAYPFQAIPGIRDAVSSLTSGYDYRMSPAADAVETFIRAFQSGYKAWDSGEDDDYEKAAWKAGEALTYFSGLPGKQLLISLHALYDYIVEDADVDIRDALLGKKKKN</sequence>
<reference evidence="5 6" key="1">
    <citation type="submission" date="2023-07" db="EMBL/GenBank/DDBJ databases">
        <title>The novel representative of Negativicutes class, Anaeroselena agilis gen. nov. sp. nov.</title>
        <authorList>
            <person name="Prokofeva M.I."/>
            <person name="Elcheninov A.G."/>
            <person name="Klyukina A."/>
            <person name="Kublanov I.V."/>
            <person name="Frolov E.N."/>
            <person name="Podosokorskaya O.A."/>
        </authorList>
    </citation>
    <scope>NUCLEOTIDE SEQUENCE [LARGE SCALE GENOMIC DNA]</scope>
    <source>
        <strain evidence="5 6">4137-cl</strain>
    </source>
</reference>
<dbReference type="Proteomes" id="UP001254848">
    <property type="component" value="Unassembled WGS sequence"/>
</dbReference>
<evidence type="ECO:0000259" key="4">
    <source>
        <dbReference type="Pfam" id="PF18838"/>
    </source>
</evidence>
<name>A0ABU3P278_9FIRM</name>
<dbReference type="RefSeq" id="WP_413780667.1">
    <property type="nucleotide sequence ID" value="NZ_JAUOZS010000001.1"/>
</dbReference>
<dbReference type="Gene3D" id="1.10.530.10">
    <property type="match status" value="1"/>
</dbReference>
<dbReference type="InterPro" id="IPR040738">
    <property type="entry name" value="LPD22"/>
</dbReference>
<evidence type="ECO:0000313" key="5">
    <source>
        <dbReference type="EMBL" id="MDT8902181.1"/>
    </source>
</evidence>